<reference evidence="4 5" key="1">
    <citation type="submission" date="2024-03" db="EMBL/GenBank/DDBJ databases">
        <title>Human intestinal bacterial collection.</title>
        <authorList>
            <person name="Pauvert C."/>
            <person name="Hitch T.C.A."/>
            <person name="Clavel T."/>
        </authorList>
    </citation>
    <scope>NUCLEOTIDE SEQUENCE [LARGE SCALE GENOMIC DNA]</scope>
    <source>
        <strain evidence="4 5">CLA-JM-H44</strain>
    </source>
</reference>
<dbReference type="InterPro" id="IPR012347">
    <property type="entry name" value="Ferritin-like"/>
</dbReference>
<dbReference type="SUPFAM" id="SSF47240">
    <property type="entry name" value="Ferritin-like"/>
    <property type="match status" value="1"/>
</dbReference>
<dbReference type="Gene3D" id="1.20.1260.10">
    <property type="match status" value="2"/>
</dbReference>
<evidence type="ECO:0000313" key="5">
    <source>
        <dbReference type="Proteomes" id="UP001489509"/>
    </source>
</evidence>
<proteinExistence type="predicted"/>
<organism evidence="4 5">
    <name type="scientific">Solibaculum intestinale</name>
    <dbReference type="NCBI Taxonomy" id="3133165"/>
    <lineage>
        <taxon>Bacteria</taxon>
        <taxon>Bacillati</taxon>
        <taxon>Bacillota</taxon>
        <taxon>Clostridia</taxon>
        <taxon>Eubacteriales</taxon>
        <taxon>Oscillospiraceae</taxon>
        <taxon>Solibaculum</taxon>
    </lineage>
</organism>
<evidence type="ECO:0000256" key="1">
    <source>
        <dbReference type="ARBA" id="ARBA00022434"/>
    </source>
</evidence>
<keyword evidence="2" id="KW-0408">Iron</keyword>
<dbReference type="PANTHER" id="PTHR30295:SF0">
    <property type="entry name" value="BACTERIOFERRITIN"/>
    <property type="match status" value="1"/>
</dbReference>
<dbReference type="PANTHER" id="PTHR30295">
    <property type="entry name" value="BACTERIOFERRITIN"/>
    <property type="match status" value="1"/>
</dbReference>
<gene>
    <name evidence="4" type="ORF">WMO26_12895</name>
</gene>
<dbReference type="InterPro" id="IPR009078">
    <property type="entry name" value="Ferritin-like_SF"/>
</dbReference>
<comment type="caution">
    <text evidence="4">The sequence shown here is derived from an EMBL/GenBank/DDBJ whole genome shotgun (WGS) entry which is preliminary data.</text>
</comment>
<name>A0ABV1E337_9FIRM</name>
<keyword evidence="1" id="KW-0409">Iron storage</keyword>
<dbReference type="InterPro" id="IPR008331">
    <property type="entry name" value="Ferritin_DPS_dom"/>
</dbReference>
<keyword evidence="5" id="KW-1185">Reference proteome</keyword>
<accession>A0ABV1E337</accession>
<dbReference type="EMBL" id="JBBMFD010000038">
    <property type="protein sequence ID" value="MEQ2441728.1"/>
    <property type="molecule type" value="Genomic_DNA"/>
</dbReference>
<dbReference type="CDD" id="cd07908">
    <property type="entry name" value="Mn_catalase_like"/>
    <property type="match status" value="1"/>
</dbReference>
<dbReference type="Pfam" id="PF00210">
    <property type="entry name" value="Ferritin"/>
    <property type="match status" value="1"/>
</dbReference>
<sequence length="177" mass="20091">MLCGNIPADLPAVNNFHAPSPYPPVKVEGKNLRYAQILHQDTASAQGEFTAVTLYIYQSWLFDAVSPGAGKIMRELAIVEMHHLDLLSQVINLLGGDPTFSAVRNNRCIVWNGSMVHYCKSFPQMIRYNIKAEQEAVATYRRHLALIKDVHIQALMERIIEDEEVHLSIFRQMLECI</sequence>
<feature type="domain" description="Ferritin/DPS" evidence="3">
    <location>
        <begin position="46"/>
        <end position="175"/>
    </location>
</feature>
<protein>
    <submittedName>
        <fullName evidence="4">Ferritin-like domain-containing protein</fullName>
    </submittedName>
</protein>
<dbReference type="Proteomes" id="UP001489509">
    <property type="component" value="Unassembled WGS sequence"/>
</dbReference>
<evidence type="ECO:0000259" key="3">
    <source>
        <dbReference type="Pfam" id="PF00210"/>
    </source>
</evidence>
<evidence type="ECO:0000313" key="4">
    <source>
        <dbReference type="EMBL" id="MEQ2441728.1"/>
    </source>
</evidence>
<evidence type="ECO:0000256" key="2">
    <source>
        <dbReference type="ARBA" id="ARBA00023004"/>
    </source>
</evidence>
<dbReference type="RefSeq" id="WP_349221005.1">
    <property type="nucleotide sequence ID" value="NZ_JBBMFD010000038.1"/>
</dbReference>